<sequence>MRLIGQYDSPFVRRVAITMTLYGIEFEHAPLSAFGDFAALLESNPLGKVPALALDDGELLFDSQMILDHLDELAGPERALMPPLGPRRRAVLRRSAVALGLADKAIALRNELYRRADGSRDADTVERLTTQVGSALAWLEAAAPAPWFGETFAADDLITSVAVTFLKRKPPAHFAEARYPALEAQNRAAEALPAFAAHPFPDTGAAPA</sequence>
<dbReference type="InterPro" id="IPR036249">
    <property type="entry name" value="Thioredoxin-like_sf"/>
</dbReference>
<proteinExistence type="predicted"/>
<dbReference type="Gene3D" id="1.20.1050.10">
    <property type="match status" value="1"/>
</dbReference>
<dbReference type="OrthoDB" id="9795329at2"/>
<organism evidence="2 3">
    <name type="scientific">Oceanibacterium hippocampi</name>
    <dbReference type="NCBI Taxonomy" id="745714"/>
    <lineage>
        <taxon>Bacteria</taxon>
        <taxon>Pseudomonadati</taxon>
        <taxon>Pseudomonadota</taxon>
        <taxon>Alphaproteobacteria</taxon>
        <taxon>Sneathiellales</taxon>
        <taxon>Sneathiellaceae</taxon>
        <taxon>Oceanibacterium</taxon>
    </lineage>
</organism>
<protein>
    <submittedName>
        <fullName evidence="2">Putative GST-like protein YibF</fullName>
    </submittedName>
</protein>
<dbReference type="Pfam" id="PF13417">
    <property type="entry name" value="GST_N_3"/>
    <property type="match status" value="1"/>
</dbReference>
<dbReference type="InterPro" id="IPR050983">
    <property type="entry name" value="GST_Omega/HSP26"/>
</dbReference>
<dbReference type="InParanoid" id="A0A1Y5SVW7"/>
<evidence type="ECO:0000313" key="2">
    <source>
        <dbReference type="EMBL" id="SLN49840.1"/>
    </source>
</evidence>
<dbReference type="Proteomes" id="UP000193200">
    <property type="component" value="Unassembled WGS sequence"/>
</dbReference>
<dbReference type="AlphaFoldDB" id="A0A1Y5SVW7"/>
<evidence type="ECO:0000259" key="1">
    <source>
        <dbReference type="PROSITE" id="PS50404"/>
    </source>
</evidence>
<evidence type="ECO:0000313" key="3">
    <source>
        <dbReference type="Proteomes" id="UP000193200"/>
    </source>
</evidence>
<accession>A0A1Y5SVW7</accession>
<dbReference type="RefSeq" id="WP_085883371.1">
    <property type="nucleotide sequence ID" value="NZ_FWFR01000001.1"/>
</dbReference>
<keyword evidence="3" id="KW-1185">Reference proteome</keyword>
<dbReference type="InterPro" id="IPR004045">
    <property type="entry name" value="Glutathione_S-Trfase_N"/>
</dbReference>
<dbReference type="GO" id="GO:0005737">
    <property type="term" value="C:cytoplasm"/>
    <property type="evidence" value="ECO:0007669"/>
    <property type="project" value="TreeGrafter"/>
</dbReference>
<dbReference type="PANTHER" id="PTHR43968">
    <property type="match status" value="1"/>
</dbReference>
<gene>
    <name evidence="2" type="primary">yibF_1</name>
    <name evidence="2" type="ORF">OCH7691_02183</name>
</gene>
<dbReference type="PROSITE" id="PS50404">
    <property type="entry name" value="GST_NTER"/>
    <property type="match status" value="1"/>
</dbReference>
<dbReference type="Gene3D" id="3.40.30.10">
    <property type="entry name" value="Glutaredoxin"/>
    <property type="match status" value="1"/>
</dbReference>
<dbReference type="SUPFAM" id="SSF52833">
    <property type="entry name" value="Thioredoxin-like"/>
    <property type="match status" value="1"/>
</dbReference>
<reference evidence="2 3" key="1">
    <citation type="submission" date="2017-03" db="EMBL/GenBank/DDBJ databases">
        <authorList>
            <person name="Afonso C.L."/>
            <person name="Miller P.J."/>
            <person name="Scott M.A."/>
            <person name="Spackman E."/>
            <person name="Goraichik I."/>
            <person name="Dimitrov K.M."/>
            <person name="Suarez D.L."/>
            <person name="Swayne D.E."/>
        </authorList>
    </citation>
    <scope>NUCLEOTIDE SEQUENCE [LARGE SCALE GENOMIC DNA]</scope>
    <source>
        <strain evidence="2 3">CECT 7691</strain>
    </source>
</reference>
<dbReference type="PANTHER" id="PTHR43968:SF6">
    <property type="entry name" value="GLUTATHIONE S-TRANSFERASE OMEGA"/>
    <property type="match status" value="1"/>
</dbReference>
<feature type="domain" description="GST N-terminal" evidence="1">
    <location>
        <begin position="1"/>
        <end position="78"/>
    </location>
</feature>
<name>A0A1Y5SVW7_9PROT</name>
<dbReference type="EMBL" id="FWFR01000001">
    <property type="protein sequence ID" value="SLN49840.1"/>
    <property type="molecule type" value="Genomic_DNA"/>
</dbReference>